<keyword evidence="1" id="KW-0175">Coiled coil</keyword>
<evidence type="ECO:0000256" key="2">
    <source>
        <dbReference type="SAM" id="MobiDB-lite"/>
    </source>
</evidence>
<feature type="coiled-coil region" evidence="1">
    <location>
        <begin position="14"/>
        <end position="72"/>
    </location>
</feature>
<protein>
    <submittedName>
        <fullName evidence="4">Uncharacterized protein LOC104725839 isoform X1</fullName>
    </submittedName>
</protein>
<organism evidence="3 4">
    <name type="scientific">Camelina sativa</name>
    <name type="common">False flax</name>
    <name type="synonym">Myagrum sativum</name>
    <dbReference type="NCBI Taxonomy" id="90675"/>
    <lineage>
        <taxon>Eukaryota</taxon>
        <taxon>Viridiplantae</taxon>
        <taxon>Streptophyta</taxon>
        <taxon>Embryophyta</taxon>
        <taxon>Tracheophyta</taxon>
        <taxon>Spermatophyta</taxon>
        <taxon>Magnoliopsida</taxon>
        <taxon>eudicotyledons</taxon>
        <taxon>Gunneridae</taxon>
        <taxon>Pentapetalae</taxon>
        <taxon>rosids</taxon>
        <taxon>malvids</taxon>
        <taxon>Brassicales</taxon>
        <taxon>Brassicaceae</taxon>
        <taxon>Camelineae</taxon>
        <taxon>Camelina</taxon>
    </lineage>
</organism>
<dbReference type="PANTHER" id="PTHR34380:SF1">
    <property type="entry name" value="OS01G0221300 PROTEIN"/>
    <property type="match status" value="1"/>
</dbReference>
<evidence type="ECO:0000256" key="1">
    <source>
        <dbReference type="SAM" id="Coils"/>
    </source>
</evidence>
<name>A0ABM0ULE9_CAMSA</name>
<reference evidence="3" key="1">
    <citation type="journal article" date="2014" name="Nat. Commun.">
        <title>The emerging biofuel crop Camelina sativa retains a highly undifferentiated hexaploid genome structure.</title>
        <authorList>
            <person name="Kagale S."/>
            <person name="Koh C."/>
            <person name="Nixon J."/>
            <person name="Bollina V."/>
            <person name="Clarke W.E."/>
            <person name="Tuteja R."/>
            <person name="Spillane C."/>
            <person name="Robinson S.J."/>
            <person name="Links M.G."/>
            <person name="Clarke C."/>
            <person name="Higgins E.E."/>
            <person name="Huebert T."/>
            <person name="Sharpe A.G."/>
            <person name="Parkin I.A."/>
        </authorList>
    </citation>
    <scope>NUCLEOTIDE SEQUENCE [LARGE SCALE GENOMIC DNA]</scope>
    <source>
        <strain evidence="3">cv. DH55</strain>
    </source>
</reference>
<sequence>MSIEVKSMDQNCRCLELEERVLKGEEKYTELETELQKQNKECESLELRIKELESEKLVVEEELRNLKESEESSLVEQMMVNGALEIEKQVAVKEAEDWKSKFEKLVETVRKLDEIGGFRYGELELDENVKLGLELARIKDNTESCKVDKDSLSREGLGYHQGSGEKNICFSLLVGVSSPYMTTPVKDYYILGRDRDNMSSRGRVNKMLSFEDDDGDKSTGVVDLCDGETEERSEKESTDAKDALEERRSIDENYEDEDVESCEADKSTPCGRKRKRVIASDSETDDDNDDEDNIPISILKNLKPSDQEMVDTPTKGESGSRRLSGQPRRVSSRLRKQRVSEEISAPSEKNSPERAVGIPTIGNAEDDETEEEPESESASLNGFIVSDDDDDSQVSVSESSDHETGEEESDGETGYADVMSRLRRDKKPEKRKWEYEADMLADIGKDPELCMRAVCVMYRLQTEDEKLSSSSRICNGIGFNKFDAARGTYIASFLTDGDPKNDLKKSVEELEDFDYKAVEDCEKFACRYWKQLFKIYNNRDDPFFARPPSP</sequence>
<reference evidence="4" key="2">
    <citation type="submission" date="2025-08" db="UniProtKB">
        <authorList>
            <consortium name="RefSeq"/>
        </authorList>
    </citation>
    <scope>IDENTIFICATION</scope>
    <source>
        <tissue evidence="4">Leaf</tissue>
    </source>
</reference>
<evidence type="ECO:0000313" key="4">
    <source>
        <dbReference type="RefSeq" id="XP_010442880.1"/>
    </source>
</evidence>
<proteinExistence type="predicted"/>
<dbReference type="RefSeq" id="XP_010442880.1">
    <property type="nucleotide sequence ID" value="XM_010444578.2"/>
</dbReference>
<feature type="compositionally biased region" description="Acidic residues" evidence="2">
    <location>
        <begin position="282"/>
        <end position="293"/>
    </location>
</feature>
<feature type="compositionally biased region" description="Basic and acidic residues" evidence="2">
    <location>
        <begin position="230"/>
        <end position="251"/>
    </location>
</feature>
<dbReference type="GeneID" id="104725839"/>
<feature type="compositionally biased region" description="Acidic residues" evidence="2">
    <location>
        <begin position="252"/>
        <end position="262"/>
    </location>
</feature>
<feature type="compositionally biased region" description="Acidic residues" evidence="2">
    <location>
        <begin position="364"/>
        <end position="375"/>
    </location>
</feature>
<dbReference type="PANTHER" id="PTHR34380">
    <property type="entry name" value="BNAA03G12380D PROTEIN"/>
    <property type="match status" value="1"/>
</dbReference>
<gene>
    <name evidence="4" type="primary">LOC104725839</name>
</gene>
<dbReference type="Proteomes" id="UP000694864">
    <property type="component" value="Chromosome 11"/>
</dbReference>
<accession>A0ABM0ULE9</accession>
<evidence type="ECO:0000313" key="3">
    <source>
        <dbReference type="Proteomes" id="UP000694864"/>
    </source>
</evidence>
<feature type="region of interest" description="Disordered" evidence="2">
    <location>
        <begin position="225"/>
        <end position="423"/>
    </location>
</feature>
<keyword evidence="3" id="KW-1185">Reference proteome</keyword>